<dbReference type="PATRIC" id="fig|224013.5.peg.3389"/>
<dbReference type="STRING" id="224013.ACX27_14015"/>
<evidence type="ECO:0000256" key="3">
    <source>
        <dbReference type="ARBA" id="ARBA00022676"/>
    </source>
</evidence>
<keyword evidence="6 8" id="KW-1133">Transmembrane helix</keyword>
<evidence type="ECO:0000313" key="11">
    <source>
        <dbReference type="Proteomes" id="UP000062645"/>
    </source>
</evidence>
<feature type="transmembrane region" description="Helical" evidence="8">
    <location>
        <begin position="197"/>
        <end position="218"/>
    </location>
</feature>
<dbReference type="EMBL" id="CP012036">
    <property type="protein sequence ID" value="ALF53702.1"/>
    <property type="molecule type" value="Genomic_DNA"/>
</dbReference>
<evidence type="ECO:0000256" key="5">
    <source>
        <dbReference type="ARBA" id="ARBA00022692"/>
    </source>
</evidence>
<comment type="subcellular location">
    <subcellularLocation>
        <location evidence="1">Cell membrane</location>
        <topology evidence="1">Multi-pass membrane protein</topology>
    </subcellularLocation>
</comment>
<evidence type="ECO:0000256" key="7">
    <source>
        <dbReference type="ARBA" id="ARBA00023136"/>
    </source>
</evidence>
<feature type="domain" description="Glycosyltransferase RgtA/B/C/D-like" evidence="9">
    <location>
        <begin position="48"/>
        <end position="209"/>
    </location>
</feature>
<keyword evidence="7 8" id="KW-0472">Membrane</keyword>
<organism evidence="10 11">
    <name type="scientific">Nostoc piscinale CENA21</name>
    <dbReference type="NCBI Taxonomy" id="224013"/>
    <lineage>
        <taxon>Bacteria</taxon>
        <taxon>Bacillati</taxon>
        <taxon>Cyanobacteriota</taxon>
        <taxon>Cyanophyceae</taxon>
        <taxon>Nostocales</taxon>
        <taxon>Nostocaceae</taxon>
        <taxon>Nostoc</taxon>
    </lineage>
</organism>
<evidence type="ECO:0000259" key="9">
    <source>
        <dbReference type="Pfam" id="PF13231"/>
    </source>
</evidence>
<feature type="transmembrane region" description="Helical" evidence="8">
    <location>
        <begin position="278"/>
        <end position="294"/>
    </location>
</feature>
<dbReference type="Pfam" id="PF13231">
    <property type="entry name" value="PMT_2"/>
    <property type="match status" value="1"/>
</dbReference>
<gene>
    <name evidence="10" type="ORF">ACX27_14015</name>
</gene>
<dbReference type="GO" id="GO:0009103">
    <property type="term" value="P:lipopolysaccharide biosynthetic process"/>
    <property type="evidence" value="ECO:0007669"/>
    <property type="project" value="UniProtKB-ARBA"/>
</dbReference>
<dbReference type="Proteomes" id="UP000062645">
    <property type="component" value="Chromosome"/>
</dbReference>
<evidence type="ECO:0000256" key="1">
    <source>
        <dbReference type="ARBA" id="ARBA00004651"/>
    </source>
</evidence>
<dbReference type="InterPro" id="IPR038731">
    <property type="entry name" value="RgtA/B/C-like"/>
</dbReference>
<dbReference type="PANTHER" id="PTHR33908">
    <property type="entry name" value="MANNOSYLTRANSFERASE YKCB-RELATED"/>
    <property type="match status" value="1"/>
</dbReference>
<proteinExistence type="predicted"/>
<sequence length="484" mass="56008">MLFFFIFAINFMPIEQVFQFDSSDEGIELIKAILYLDGFSMYTQVWNDQPPLSTIILGFWLNLFGKSIYSARLLTLTYATVLVWSFAQTLRICLGNFLAVIGTLLLIISCNFLRLSVSVMIGLPSLAMVMLSIFILSLYKHNFSQKNSQLLILLSGGLLGLSLQIKLFTAFIIPLIIFDLVIFNFNKYKHQIQKRKIFLHPLLWLAACLIVFILIAIASNSLNYEQLLQSHLSEETITAFSAQNSQILTLSFLLQDFDYLLLAILAITVIIQKKQWENSFPVIWLVTSFIALMNHRPVWYHHYLLISIPLTWLATYGLQLSLDFFRQNKWYSKFKLTNFSQITIPYLAAVLIIFSIVVTPIKLGVMFVENQKYLKQNQNHIQLVDILLKHKKYTNWLFTDYPIYAFYSGLPVPPEIAVLSHIRIESNSITAEQMISVLQMYRPEQVLLCKSKTIQQYLSDYLNQNYVKTYKNSLCTHFLLKGIP</sequence>
<evidence type="ECO:0000313" key="10">
    <source>
        <dbReference type="EMBL" id="ALF53702.1"/>
    </source>
</evidence>
<keyword evidence="3" id="KW-0328">Glycosyltransferase</keyword>
<feature type="transmembrane region" description="Helical" evidence="8">
    <location>
        <begin position="93"/>
        <end position="113"/>
    </location>
</feature>
<dbReference type="GO" id="GO:0005886">
    <property type="term" value="C:plasma membrane"/>
    <property type="evidence" value="ECO:0007669"/>
    <property type="project" value="UniProtKB-SubCell"/>
</dbReference>
<feature type="transmembrane region" description="Helical" evidence="8">
    <location>
        <begin position="159"/>
        <end position="185"/>
    </location>
</feature>
<evidence type="ECO:0000256" key="4">
    <source>
        <dbReference type="ARBA" id="ARBA00022679"/>
    </source>
</evidence>
<dbReference type="AlphaFoldDB" id="A0A0M4SRU5"/>
<dbReference type="GO" id="GO:0016763">
    <property type="term" value="F:pentosyltransferase activity"/>
    <property type="evidence" value="ECO:0007669"/>
    <property type="project" value="TreeGrafter"/>
</dbReference>
<feature type="transmembrane region" description="Helical" evidence="8">
    <location>
        <begin position="247"/>
        <end position="271"/>
    </location>
</feature>
<name>A0A0M4SRU5_9NOSO</name>
<keyword evidence="2" id="KW-1003">Cell membrane</keyword>
<evidence type="ECO:0000256" key="2">
    <source>
        <dbReference type="ARBA" id="ARBA00022475"/>
    </source>
</evidence>
<reference evidence="11" key="1">
    <citation type="submission" date="2015-07" db="EMBL/GenBank/DDBJ databases">
        <title>Genome Of Nitrogen-Fixing Cyanobacterium Nostoc piscinale CENA21 From Solimoes/Amazon River Floodplain Sediments And Comparative Genomics To Uncover Biosynthetic Natural Products Potential.</title>
        <authorList>
            <person name="Leao T.F."/>
            <person name="Leao P.N."/>
            <person name="Guimaraes P.I."/>
            <person name="de Melo A.G.C."/>
            <person name="Ramos R.T.J."/>
            <person name="Silva A."/>
            <person name="Fiore M.F."/>
            <person name="Schneider M.P.C."/>
        </authorList>
    </citation>
    <scope>NUCLEOTIDE SEQUENCE [LARGE SCALE GENOMIC DNA]</scope>
    <source>
        <strain evidence="11">CENA21</strain>
    </source>
</reference>
<evidence type="ECO:0000256" key="6">
    <source>
        <dbReference type="ARBA" id="ARBA00022989"/>
    </source>
</evidence>
<keyword evidence="11" id="KW-1185">Reference proteome</keyword>
<protein>
    <recommendedName>
        <fullName evidence="9">Glycosyltransferase RgtA/B/C/D-like domain-containing protein</fullName>
    </recommendedName>
</protein>
<dbReference type="KEGG" id="npz:ACX27_14015"/>
<feature type="transmembrane region" description="Helical" evidence="8">
    <location>
        <begin position="120"/>
        <end position="139"/>
    </location>
</feature>
<feature type="transmembrane region" description="Helical" evidence="8">
    <location>
        <begin position="346"/>
        <end position="368"/>
    </location>
</feature>
<keyword evidence="5 8" id="KW-0812">Transmembrane</keyword>
<reference evidence="10 11" key="2">
    <citation type="journal article" date="2016" name="Genome Announc.">
        <title>Draft Genome Sequence of the N2-Fixing Cyanobacterium Nostoc piscinale CENA21, Isolated from the Brazilian Amazon Floodplain.</title>
        <authorList>
            <person name="Leao T."/>
            <person name="Guimaraes P.I."/>
            <person name="de Melo A.G."/>
            <person name="Ramos R.T."/>
            <person name="Leao P.N."/>
            <person name="Silva A."/>
            <person name="Fiore M.F."/>
            <person name="Schneider M.P."/>
        </authorList>
    </citation>
    <scope>NUCLEOTIDE SEQUENCE [LARGE SCALE GENOMIC DNA]</scope>
    <source>
        <strain evidence="10 11">CENA21</strain>
    </source>
</reference>
<accession>A0A0M4SRU5</accession>
<feature type="transmembrane region" description="Helical" evidence="8">
    <location>
        <begin position="300"/>
        <end position="325"/>
    </location>
</feature>
<evidence type="ECO:0000256" key="8">
    <source>
        <dbReference type="SAM" id="Phobius"/>
    </source>
</evidence>
<keyword evidence="4" id="KW-0808">Transferase</keyword>
<dbReference type="InterPro" id="IPR050297">
    <property type="entry name" value="LipidA_mod_glycosyltrf_83"/>
</dbReference>
<dbReference type="PANTHER" id="PTHR33908:SF11">
    <property type="entry name" value="MEMBRANE PROTEIN"/>
    <property type="match status" value="1"/>
</dbReference>